<feature type="compositionally biased region" description="Basic and acidic residues" evidence="1">
    <location>
        <begin position="88"/>
        <end position="97"/>
    </location>
</feature>
<organism evidence="2 3">
    <name type="scientific">Candidatus Protofrankia datiscae</name>
    <dbReference type="NCBI Taxonomy" id="2716812"/>
    <lineage>
        <taxon>Bacteria</taxon>
        <taxon>Bacillati</taxon>
        <taxon>Actinomycetota</taxon>
        <taxon>Actinomycetes</taxon>
        <taxon>Frankiales</taxon>
        <taxon>Frankiaceae</taxon>
        <taxon>Protofrankia</taxon>
    </lineage>
</organism>
<reference evidence="2" key="1">
    <citation type="journal article" date="2011" name="J. Bacteriol.">
        <title>Genome sequence of 'Candidatus Frankia datiscae' Dg1, the uncultured microsymbiont from nitrogen-fixing root nodules of the dicot Datisca glomerata.</title>
        <authorList>
            <person name="Persson T."/>
            <person name="Benson D.R."/>
            <person name="Normand P."/>
            <person name="Vanden Heuvel B."/>
            <person name="Pujic P."/>
            <person name="Chertkov O."/>
            <person name="Teshima H."/>
            <person name="Bruce D.C."/>
            <person name="Detter C."/>
            <person name="Tapia R."/>
            <person name="Han S."/>
            <person name="Han J."/>
            <person name="Woyke T."/>
            <person name="Pitluck S."/>
            <person name="Pennacchio L."/>
            <person name="Nolan M."/>
            <person name="Ivanova N."/>
            <person name="Pati A."/>
            <person name="Land M.L."/>
            <person name="Pawlowski K."/>
            <person name="Berry A.M."/>
        </authorList>
    </citation>
    <scope>NUCLEOTIDE SEQUENCE</scope>
    <source>
        <strain evidence="2">Dg1</strain>
    </source>
</reference>
<protein>
    <submittedName>
        <fullName evidence="2">Uncharacterized protein</fullName>
    </submittedName>
</protein>
<feature type="region of interest" description="Disordered" evidence="1">
    <location>
        <begin position="88"/>
        <end position="129"/>
    </location>
</feature>
<dbReference type="HOGENOM" id="CLU_133761_0_0_11"/>
<dbReference type="RefSeq" id="WP_013873432.1">
    <property type="nucleotide sequence ID" value="NC_015656.1"/>
</dbReference>
<dbReference type="KEGG" id="fsy:FsymDg_2070"/>
<evidence type="ECO:0000256" key="1">
    <source>
        <dbReference type="SAM" id="MobiDB-lite"/>
    </source>
</evidence>
<keyword evidence="3" id="KW-1185">Reference proteome</keyword>
<evidence type="ECO:0000313" key="2">
    <source>
        <dbReference type="EMBL" id="AEH09493.1"/>
    </source>
</evidence>
<evidence type="ECO:0000313" key="3">
    <source>
        <dbReference type="Proteomes" id="UP000001549"/>
    </source>
</evidence>
<dbReference type="EMBL" id="CP002801">
    <property type="protein sequence ID" value="AEH09493.1"/>
    <property type="molecule type" value="Genomic_DNA"/>
</dbReference>
<proteinExistence type="predicted"/>
<dbReference type="STRING" id="656024.FsymDg_2070"/>
<accession>F8AY63</accession>
<dbReference type="AlphaFoldDB" id="F8AY63"/>
<sequence length="129" mass="14000">MSRVTEHAEHWAQGITSDTDVAISLYTDSDSEAPRFEVLEAVTTTGGGGSRSVTVLWHQSGEHPAGYQDPSTGDESLSVRDQTWRLADADGRIDREPATWNDAPVFQRIGPPVPTPHSWEKDADPGSSV</sequence>
<feature type="compositionally biased region" description="Basic and acidic residues" evidence="1">
    <location>
        <begin position="118"/>
        <end position="129"/>
    </location>
</feature>
<dbReference type="Proteomes" id="UP000001549">
    <property type="component" value="Chromosome"/>
</dbReference>
<reference evidence="2" key="2">
    <citation type="submission" date="2011-05" db="EMBL/GenBank/DDBJ databases">
        <title>Complete sequence of chromosome of Frankia symbiont of Datisca glomerata.</title>
        <authorList>
            <consortium name="US DOE Joint Genome Institute"/>
            <person name="Lucas S."/>
            <person name="Han J."/>
            <person name="Lapidus A."/>
            <person name="Cheng J.-F."/>
            <person name="Goodwin L."/>
            <person name="Pitluck S."/>
            <person name="Peters L."/>
            <person name="Mikhailova N."/>
            <person name="Chertkov O."/>
            <person name="Teshima H."/>
            <person name="Han C."/>
            <person name="Tapia R."/>
            <person name="Land M."/>
            <person name="Hauser L."/>
            <person name="Kyrpides N."/>
            <person name="Ivanova N."/>
            <person name="Pagani I."/>
            <person name="Berry A."/>
            <person name="Pawlowski K."/>
            <person name="Persson T."/>
            <person name="Vanden Heuvel B."/>
            <person name="Benson D."/>
            <person name="Woyke T."/>
        </authorList>
    </citation>
    <scope>NUCLEOTIDE SEQUENCE [LARGE SCALE GENOMIC DNA]</scope>
    <source>
        <strain evidence="2">Dg1</strain>
    </source>
</reference>
<gene>
    <name evidence="2" type="ordered locus">FsymDg_2070</name>
</gene>
<name>F8AY63_9ACTN</name>